<sequence length="162" mass="17972">MPGVRAVLGVLAVTGMLAVLAVCGVLVRRVVHLVFLRSIPLGGITGVKIALLSGLRNTEPVEPMKIAELDGRRITDLTSFHEQVSELLDFGPYHGRNFDALWDRLSRDVERPVRVRWLHASTSRAALGEAAFSTIVDIFRRAALEDRQHNAPDRLEFELVDP</sequence>
<feature type="domain" description="Barstar (barnase inhibitor)" evidence="3">
    <location>
        <begin position="64"/>
        <end position="150"/>
    </location>
</feature>
<gene>
    <name evidence="4" type="ORF">GCM10017786_68210</name>
</gene>
<organism evidence="4 5">
    <name type="scientific">Amycolatopsis deserti</name>
    <dbReference type="NCBI Taxonomy" id="185696"/>
    <lineage>
        <taxon>Bacteria</taxon>
        <taxon>Bacillati</taxon>
        <taxon>Actinomycetota</taxon>
        <taxon>Actinomycetes</taxon>
        <taxon>Pseudonocardiales</taxon>
        <taxon>Pseudonocardiaceae</taxon>
        <taxon>Amycolatopsis</taxon>
    </lineage>
</organism>
<dbReference type="Pfam" id="PF01337">
    <property type="entry name" value="Barstar"/>
    <property type="match status" value="1"/>
</dbReference>
<keyword evidence="2" id="KW-0472">Membrane</keyword>
<evidence type="ECO:0000256" key="1">
    <source>
        <dbReference type="ARBA" id="ARBA00006845"/>
    </source>
</evidence>
<keyword evidence="5" id="KW-1185">Reference proteome</keyword>
<feature type="transmembrane region" description="Helical" evidence="2">
    <location>
        <begin position="6"/>
        <end position="27"/>
    </location>
</feature>
<dbReference type="SUPFAM" id="SSF52038">
    <property type="entry name" value="Barstar-related"/>
    <property type="match status" value="1"/>
</dbReference>
<keyword evidence="2" id="KW-1133">Transmembrane helix</keyword>
<evidence type="ECO:0000259" key="3">
    <source>
        <dbReference type="Pfam" id="PF01337"/>
    </source>
</evidence>
<dbReference type="Gene3D" id="3.30.370.10">
    <property type="entry name" value="Barstar-like"/>
    <property type="match status" value="1"/>
</dbReference>
<reference evidence="5" key="1">
    <citation type="journal article" date="2019" name="Int. J. Syst. Evol. Microbiol.">
        <title>The Global Catalogue of Microorganisms (GCM) 10K type strain sequencing project: providing services to taxonomists for standard genome sequencing and annotation.</title>
        <authorList>
            <consortium name="The Broad Institute Genomics Platform"/>
            <consortium name="The Broad Institute Genome Sequencing Center for Infectious Disease"/>
            <person name="Wu L."/>
            <person name="Ma J."/>
        </authorList>
    </citation>
    <scope>NUCLEOTIDE SEQUENCE [LARGE SCALE GENOMIC DNA]</scope>
    <source>
        <strain evidence="5">CGMCC 4.7677</strain>
    </source>
</reference>
<dbReference type="EMBL" id="BNAU01000011">
    <property type="protein sequence ID" value="GHF24548.1"/>
    <property type="molecule type" value="Genomic_DNA"/>
</dbReference>
<dbReference type="InterPro" id="IPR000468">
    <property type="entry name" value="Barstar"/>
</dbReference>
<evidence type="ECO:0000313" key="4">
    <source>
        <dbReference type="EMBL" id="GHF24548.1"/>
    </source>
</evidence>
<comment type="similarity">
    <text evidence="1">Belongs to the barstar family.</text>
</comment>
<evidence type="ECO:0000256" key="2">
    <source>
        <dbReference type="SAM" id="Phobius"/>
    </source>
</evidence>
<protein>
    <recommendedName>
        <fullName evidence="3">Barstar (barnase inhibitor) domain-containing protein</fullName>
    </recommendedName>
</protein>
<comment type="caution">
    <text evidence="4">The sequence shown here is derived from an EMBL/GenBank/DDBJ whole genome shotgun (WGS) entry which is preliminary data.</text>
</comment>
<dbReference type="InterPro" id="IPR035905">
    <property type="entry name" value="Barstar-like_sf"/>
</dbReference>
<dbReference type="Proteomes" id="UP000605897">
    <property type="component" value="Unassembled WGS sequence"/>
</dbReference>
<keyword evidence="2" id="KW-0812">Transmembrane</keyword>
<proteinExistence type="inferred from homology"/>
<accession>A0ABQ3JEI1</accession>
<evidence type="ECO:0000313" key="5">
    <source>
        <dbReference type="Proteomes" id="UP000605897"/>
    </source>
</evidence>
<name>A0ABQ3JEI1_9PSEU</name>